<dbReference type="SUPFAM" id="SSF90257">
    <property type="entry name" value="Myosin rod fragments"/>
    <property type="match status" value="1"/>
</dbReference>
<dbReference type="EMBL" id="JBANRG010000004">
    <property type="protein sequence ID" value="KAK7467539.1"/>
    <property type="molecule type" value="Genomic_DNA"/>
</dbReference>
<proteinExistence type="predicted"/>
<reference evidence="3 4" key="1">
    <citation type="submission" date="2024-01" db="EMBL/GenBank/DDBJ databases">
        <title>A draft genome for the cacao thread blight pathogen Marasmiellus scandens.</title>
        <authorList>
            <person name="Baruah I.K."/>
            <person name="Leung J."/>
            <person name="Bukari Y."/>
            <person name="Amoako-Attah I."/>
            <person name="Meinhardt L.W."/>
            <person name="Bailey B.A."/>
            <person name="Cohen S.P."/>
        </authorList>
    </citation>
    <scope>NUCLEOTIDE SEQUENCE [LARGE SCALE GENOMIC DNA]</scope>
    <source>
        <strain evidence="3 4">GH-19</strain>
    </source>
</reference>
<feature type="coiled-coil region" evidence="1">
    <location>
        <begin position="41"/>
        <end position="89"/>
    </location>
</feature>
<feature type="domain" description="DUF7923" evidence="2">
    <location>
        <begin position="86"/>
        <end position="260"/>
    </location>
</feature>
<evidence type="ECO:0000256" key="1">
    <source>
        <dbReference type="SAM" id="Coils"/>
    </source>
</evidence>
<evidence type="ECO:0000259" key="2">
    <source>
        <dbReference type="Pfam" id="PF25540"/>
    </source>
</evidence>
<dbReference type="PANTHER" id="PTHR37543">
    <property type="entry name" value="CCCH ZINC FINGER DNA BINDING PROTEIN (AFU_ORTHOLOGUE AFUA_5G12760)"/>
    <property type="match status" value="1"/>
</dbReference>
<evidence type="ECO:0000313" key="3">
    <source>
        <dbReference type="EMBL" id="KAK7467539.1"/>
    </source>
</evidence>
<name>A0ABR1K0C2_9AGAR</name>
<protein>
    <recommendedName>
        <fullName evidence="2">DUF7923 domain-containing protein</fullName>
    </recommendedName>
</protein>
<keyword evidence="1" id="KW-0175">Coiled coil</keyword>
<sequence>MPPNKHFNPSAQHTKVQSYLDQLNVEVASILEENSGRLQEISRLQSELNAYKRAYGTIESEREKLEFEKNEIEKRNEDLEARLKGHRVVALIDGDGSIFNNDLLARGHLGGLQAAGHLSNHLTQYLTQNFGTHPYTLWVYVFLNKRGLMHLLMRQGQQDSAKKLEEFVVGFNQAAHRFSMVDVAPGAYDGTIAYLEDETVASQTFKVIFGGCHDNGYVANLRSHITSGFKDKLILLKGYNEMAFGFSELGLPIMTIPGLFVTEKIKNISNGERHPLPNFSLQREFDASSVTSSEEEKAPSRSSEYWQHSPEDVFYSTRSPATTLFDISRNDDIATDIESRLLETTATGPRRGRQVIPKLVELFLISQLTLILISTSSLSTNVRAEPSLSPYND</sequence>
<keyword evidence="4" id="KW-1185">Reference proteome</keyword>
<dbReference type="Pfam" id="PF25540">
    <property type="entry name" value="DUF7923"/>
    <property type="match status" value="1"/>
</dbReference>
<dbReference type="InterPro" id="IPR057683">
    <property type="entry name" value="DUF7923"/>
</dbReference>
<organism evidence="3 4">
    <name type="scientific">Marasmiellus scandens</name>
    <dbReference type="NCBI Taxonomy" id="2682957"/>
    <lineage>
        <taxon>Eukaryota</taxon>
        <taxon>Fungi</taxon>
        <taxon>Dikarya</taxon>
        <taxon>Basidiomycota</taxon>
        <taxon>Agaricomycotina</taxon>
        <taxon>Agaricomycetes</taxon>
        <taxon>Agaricomycetidae</taxon>
        <taxon>Agaricales</taxon>
        <taxon>Marasmiineae</taxon>
        <taxon>Omphalotaceae</taxon>
        <taxon>Marasmiellus</taxon>
    </lineage>
</organism>
<comment type="caution">
    <text evidence="3">The sequence shown here is derived from an EMBL/GenBank/DDBJ whole genome shotgun (WGS) entry which is preliminary data.</text>
</comment>
<dbReference type="PANTHER" id="PTHR37543:SF1">
    <property type="entry name" value="CCCH ZINC FINGER DNA BINDING PROTEIN (AFU_ORTHOLOGUE AFUA_5G12760)"/>
    <property type="match status" value="1"/>
</dbReference>
<accession>A0ABR1K0C2</accession>
<gene>
    <name evidence="3" type="ORF">VKT23_004593</name>
</gene>
<dbReference type="Proteomes" id="UP001498398">
    <property type="component" value="Unassembled WGS sequence"/>
</dbReference>
<evidence type="ECO:0000313" key="4">
    <source>
        <dbReference type="Proteomes" id="UP001498398"/>
    </source>
</evidence>